<dbReference type="InterPro" id="IPR036388">
    <property type="entry name" value="WH-like_DNA-bd_sf"/>
</dbReference>
<dbReference type="AlphaFoldDB" id="A0A919IZK6"/>
<evidence type="ECO:0000313" key="3">
    <source>
        <dbReference type="Proteomes" id="UP000598174"/>
    </source>
</evidence>
<evidence type="ECO:0000256" key="1">
    <source>
        <dbReference type="SAM" id="MobiDB-lite"/>
    </source>
</evidence>
<proteinExistence type="predicted"/>
<dbReference type="EMBL" id="BOMM01000014">
    <property type="protein sequence ID" value="GIE10198.1"/>
    <property type="molecule type" value="Genomic_DNA"/>
</dbReference>
<sequence length="150" mass="16465">MRKANLSEGHRARVRPADDPRRALAQHLAARFVASGDRDEAMIQTATSEILDVEDRLGPLGPDLLPVVVPLVVKALRRHRREQFRTPRQFACALPGLQLAIASAESDMYRRLRRSPTIDEIAGYLGLAEHQVIAGLEAGWSACASRPAAP</sequence>
<protein>
    <submittedName>
        <fullName evidence="2">Uncharacterized protein</fullName>
    </submittedName>
</protein>
<dbReference type="RefSeq" id="WP_203816759.1">
    <property type="nucleotide sequence ID" value="NZ_BAAABP010000007.1"/>
</dbReference>
<dbReference type="Proteomes" id="UP000598174">
    <property type="component" value="Unassembled WGS sequence"/>
</dbReference>
<gene>
    <name evidence="2" type="ORF">Afe05nite_20380</name>
</gene>
<reference evidence="2" key="1">
    <citation type="submission" date="2021-01" db="EMBL/GenBank/DDBJ databases">
        <title>Whole genome shotgun sequence of Actinoplanes ferrugineus NBRC 15555.</title>
        <authorList>
            <person name="Komaki H."/>
            <person name="Tamura T."/>
        </authorList>
    </citation>
    <scope>NUCLEOTIDE SEQUENCE</scope>
    <source>
        <strain evidence="2">NBRC 15555</strain>
    </source>
</reference>
<dbReference type="Gene3D" id="1.10.10.10">
    <property type="entry name" value="Winged helix-like DNA-binding domain superfamily/Winged helix DNA-binding domain"/>
    <property type="match status" value="1"/>
</dbReference>
<evidence type="ECO:0000313" key="2">
    <source>
        <dbReference type="EMBL" id="GIE10198.1"/>
    </source>
</evidence>
<feature type="region of interest" description="Disordered" evidence="1">
    <location>
        <begin position="1"/>
        <end position="20"/>
    </location>
</feature>
<comment type="caution">
    <text evidence="2">The sequence shown here is derived from an EMBL/GenBank/DDBJ whole genome shotgun (WGS) entry which is preliminary data.</text>
</comment>
<feature type="compositionally biased region" description="Basic and acidic residues" evidence="1">
    <location>
        <begin position="8"/>
        <end position="20"/>
    </location>
</feature>
<organism evidence="2 3">
    <name type="scientific">Paractinoplanes ferrugineus</name>
    <dbReference type="NCBI Taxonomy" id="113564"/>
    <lineage>
        <taxon>Bacteria</taxon>
        <taxon>Bacillati</taxon>
        <taxon>Actinomycetota</taxon>
        <taxon>Actinomycetes</taxon>
        <taxon>Micromonosporales</taxon>
        <taxon>Micromonosporaceae</taxon>
        <taxon>Paractinoplanes</taxon>
    </lineage>
</organism>
<keyword evidence="3" id="KW-1185">Reference proteome</keyword>
<accession>A0A919IZK6</accession>
<name>A0A919IZK6_9ACTN</name>